<protein>
    <submittedName>
        <fullName evidence="2">Tripartite tricarboxylate transporter substrate binding protein</fullName>
    </submittedName>
</protein>
<dbReference type="SUPFAM" id="SSF53850">
    <property type="entry name" value="Periplasmic binding protein-like II"/>
    <property type="match status" value="1"/>
</dbReference>
<dbReference type="PANTHER" id="PTHR42928">
    <property type="entry name" value="TRICARBOXYLATE-BINDING PROTEIN"/>
    <property type="match status" value="1"/>
</dbReference>
<dbReference type="PANTHER" id="PTHR42928:SF5">
    <property type="entry name" value="BLR1237 PROTEIN"/>
    <property type="match status" value="1"/>
</dbReference>
<evidence type="ECO:0000256" key="1">
    <source>
        <dbReference type="ARBA" id="ARBA00006987"/>
    </source>
</evidence>
<name>A0ABT1WY96_9PROT</name>
<dbReference type="EMBL" id="JANJOU010000001">
    <property type="protein sequence ID" value="MCR0980789.1"/>
    <property type="molecule type" value="Genomic_DNA"/>
</dbReference>
<dbReference type="Proteomes" id="UP001524642">
    <property type="component" value="Unassembled WGS sequence"/>
</dbReference>
<dbReference type="InterPro" id="IPR005064">
    <property type="entry name" value="BUG"/>
</dbReference>
<reference evidence="2 3" key="1">
    <citation type="submission" date="2022-06" db="EMBL/GenBank/DDBJ databases">
        <title>Roseomonas CN29.</title>
        <authorList>
            <person name="Cheng Y."/>
            <person name="He X."/>
        </authorList>
    </citation>
    <scope>NUCLEOTIDE SEQUENCE [LARGE SCALE GENOMIC DNA]</scope>
    <source>
        <strain evidence="2 3">CN29</strain>
    </source>
</reference>
<dbReference type="CDD" id="cd13578">
    <property type="entry name" value="PBP2_Bug27"/>
    <property type="match status" value="1"/>
</dbReference>
<evidence type="ECO:0000313" key="3">
    <source>
        <dbReference type="Proteomes" id="UP001524642"/>
    </source>
</evidence>
<gene>
    <name evidence="2" type="ORF">NRP21_01850</name>
</gene>
<dbReference type="Gene3D" id="3.40.190.150">
    <property type="entry name" value="Bordetella uptake gene, domain 1"/>
    <property type="match status" value="1"/>
</dbReference>
<proteinExistence type="inferred from homology"/>
<dbReference type="Gene3D" id="3.40.190.10">
    <property type="entry name" value="Periplasmic binding protein-like II"/>
    <property type="match status" value="1"/>
</dbReference>
<dbReference type="RefSeq" id="WP_257714458.1">
    <property type="nucleotide sequence ID" value="NZ_JANJOU010000001.1"/>
</dbReference>
<comment type="similarity">
    <text evidence="1">Belongs to the UPF0065 (bug) family.</text>
</comment>
<keyword evidence="3" id="KW-1185">Reference proteome</keyword>
<evidence type="ECO:0000313" key="2">
    <source>
        <dbReference type="EMBL" id="MCR0980789.1"/>
    </source>
</evidence>
<organism evidence="2 3">
    <name type="scientific">Roseomonas populi</name>
    <dbReference type="NCBI Taxonomy" id="3121582"/>
    <lineage>
        <taxon>Bacteria</taxon>
        <taxon>Pseudomonadati</taxon>
        <taxon>Pseudomonadota</taxon>
        <taxon>Alphaproteobacteria</taxon>
        <taxon>Acetobacterales</taxon>
        <taxon>Roseomonadaceae</taxon>
        <taxon>Roseomonas</taxon>
    </lineage>
</organism>
<dbReference type="PIRSF" id="PIRSF017082">
    <property type="entry name" value="YflP"/>
    <property type="match status" value="1"/>
</dbReference>
<dbReference type="Pfam" id="PF03401">
    <property type="entry name" value="TctC"/>
    <property type="match status" value="1"/>
</dbReference>
<comment type="caution">
    <text evidence="2">The sequence shown here is derived from an EMBL/GenBank/DDBJ whole genome shotgun (WGS) entry which is preliminary data.</text>
</comment>
<accession>A0ABT1WY96</accession>
<sequence length="329" mass="34395">MRSAAETRSVSRRVALGMAMAGAAAVRSARAQGGGRTIRFVTPYPPGGPTDILARVVAAGAGSTLGRTIVVENKPGGSGVIGMVDVARSAPDGTTFLVNASAHATVPHFQRSMPVDALADFTPVTNIAAVPLILVVTPKLPVRSVAELIAYAKARPGELSFASSSAGAAPHLAGELFKLTTGTEMVHVPYRGSSPAIQDLMAGNVQLMFDSLPSSAAAVRAGQLRALAVTTARRVEAFPELPTVAEAGVRDFEVSSWYGIWGPPRLPAERAEEMQQAVAAAVRLPELRAQLDALGAVPVADTPDQFSAFVRNEYARWGKLVRDANIKPE</sequence>
<dbReference type="InterPro" id="IPR042100">
    <property type="entry name" value="Bug_dom1"/>
</dbReference>